<dbReference type="InterPro" id="IPR018161">
    <property type="entry name" value="Wnt_CS"/>
</dbReference>
<dbReference type="GO" id="GO:0048513">
    <property type="term" value="P:animal organ development"/>
    <property type="evidence" value="ECO:0007669"/>
    <property type="project" value="UniProtKB-ARBA"/>
</dbReference>
<comment type="subcellular location">
    <subcellularLocation>
        <location evidence="1 11">Secreted</location>
        <location evidence="1 11">Extracellular space</location>
        <location evidence="1 11">Extracellular matrix</location>
    </subcellularLocation>
</comment>
<evidence type="ECO:0000256" key="10">
    <source>
        <dbReference type="ARBA" id="ARBA00023288"/>
    </source>
</evidence>
<evidence type="ECO:0000256" key="5">
    <source>
        <dbReference type="ARBA" id="ARBA00022530"/>
    </source>
</evidence>
<keyword evidence="6 11" id="KW-0879">Wnt signaling pathway</keyword>
<keyword evidence="3 11" id="KW-0217">Developmental protein</keyword>
<evidence type="ECO:0000256" key="1">
    <source>
        <dbReference type="ARBA" id="ARBA00004498"/>
    </source>
</evidence>
<comment type="similarity">
    <text evidence="2 11">Belongs to the Wnt family.</text>
</comment>
<comment type="caution">
    <text evidence="12">The sequence shown here is derived from an EMBL/GenBank/DDBJ whole genome shotgun (WGS) entry which is preliminary data.</text>
</comment>
<gene>
    <name evidence="12" type="ORF">FSP39_020636</name>
</gene>
<evidence type="ECO:0000256" key="11">
    <source>
        <dbReference type="RuleBase" id="RU003500"/>
    </source>
</evidence>
<dbReference type="GO" id="GO:0005109">
    <property type="term" value="F:frizzled binding"/>
    <property type="evidence" value="ECO:0007669"/>
    <property type="project" value="TreeGrafter"/>
</dbReference>
<keyword evidence="7" id="KW-0732">Signal</keyword>
<dbReference type="PRINTS" id="PR01349">
    <property type="entry name" value="WNTPROTEIN"/>
</dbReference>
<evidence type="ECO:0000256" key="2">
    <source>
        <dbReference type="ARBA" id="ARBA00005683"/>
    </source>
</evidence>
<evidence type="ECO:0000256" key="7">
    <source>
        <dbReference type="ARBA" id="ARBA00022729"/>
    </source>
</evidence>
<dbReference type="GO" id="GO:0005615">
    <property type="term" value="C:extracellular space"/>
    <property type="evidence" value="ECO:0007669"/>
    <property type="project" value="TreeGrafter"/>
</dbReference>
<name>A0AA88YL13_PINIB</name>
<dbReference type="GO" id="GO:0045165">
    <property type="term" value="P:cell fate commitment"/>
    <property type="evidence" value="ECO:0007669"/>
    <property type="project" value="TreeGrafter"/>
</dbReference>
<dbReference type="InterPro" id="IPR005817">
    <property type="entry name" value="Wnt"/>
</dbReference>
<evidence type="ECO:0000256" key="4">
    <source>
        <dbReference type="ARBA" id="ARBA00022525"/>
    </source>
</evidence>
<dbReference type="Pfam" id="PF00110">
    <property type="entry name" value="wnt"/>
    <property type="match status" value="1"/>
</dbReference>
<evidence type="ECO:0000256" key="9">
    <source>
        <dbReference type="ARBA" id="ARBA00023180"/>
    </source>
</evidence>
<keyword evidence="4" id="KW-0964">Secreted</keyword>
<evidence type="ECO:0000313" key="13">
    <source>
        <dbReference type="Proteomes" id="UP001186944"/>
    </source>
</evidence>
<dbReference type="Proteomes" id="UP001186944">
    <property type="component" value="Unassembled WGS sequence"/>
</dbReference>
<protein>
    <recommendedName>
        <fullName evidence="11">Protein Wnt</fullName>
    </recommendedName>
</protein>
<dbReference type="SMART" id="SM00097">
    <property type="entry name" value="WNT1"/>
    <property type="match status" value="1"/>
</dbReference>
<dbReference type="PANTHER" id="PTHR12027">
    <property type="entry name" value="WNT RELATED"/>
    <property type="match status" value="1"/>
</dbReference>
<dbReference type="PANTHER" id="PTHR12027:SF37">
    <property type="entry name" value="PROTEIN WNT"/>
    <property type="match status" value="1"/>
</dbReference>
<dbReference type="InterPro" id="IPR009140">
    <property type="entry name" value="Wnt2"/>
</dbReference>
<keyword evidence="9" id="KW-0325">Glycoprotein</keyword>
<proteinExistence type="inferred from homology"/>
<evidence type="ECO:0000313" key="12">
    <source>
        <dbReference type="EMBL" id="KAK3103631.1"/>
    </source>
</evidence>
<evidence type="ECO:0000256" key="6">
    <source>
        <dbReference type="ARBA" id="ARBA00022687"/>
    </source>
</evidence>
<dbReference type="EMBL" id="VSWD01000005">
    <property type="protein sequence ID" value="KAK3103631.1"/>
    <property type="molecule type" value="Genomic_DNA"/>
</dbReference>
<organism evidence="12 13">
    <name type="scientific">Pinctada imbricata</name>
    <name type="common">Atlantic pearl-oyster</name>
    <name type="synonym">Pinctada martensii</name>
    <dbReference type="NCBI Taxonomy" id="66713"/>
    <lineage>
        <taxon>Eukaryota</taxon>
        <taxon>Metazoa</taxon>
        <taxon>Spiralia</taxon>
        <taxon>Lophotrochozoa</taxon>
        <taxon>Mollusca</taxon>
        <taxon>Bivalvia</taxon>
        <taxon>Autobranchia</taxon>
        <taxon>Pteriomorphia</taxon>
        <taxon>Pterioida</taxon>
        <taxon>Pterioidea</taxon>
        <taxon>Pteriidae</taxon>
        <taxon>Pinctada</taxon>
    </lineage>
</organism>
<keyword evidence="13" id="KW-1185">Reference proteome</keyword>
<dbReference type="GO" id="GO:0060070">
    <property type="term" value="P:canonical Wnt signaling pathway"/>
    <property type="evidence" value="ECO:0007669"/>
    <property type="project" value="TreeGrafter"/>
</dbReference>
<dbReference type="GO" id="GO:0005125">
    <property type="term" value="F:cytokine activity"/>
    <property type="evidence" value="ECO:0007669"/>
    <property type="project" value="TreeGrafter"/>
</dbReference>
<comment type="function">
    <text evidence="11">Ligand for members of the frizzled family of seven transmembrane receptors.</text>
</comment>
<dbReference type="PROSITE" id="PS00246">
    <property type="entry name" value="WNT1"/>
    <property type="match status" value="1"/>
</dbReference>
<dbReference type="PRINTS" id="PR01842">
    <property type="entry name" value="WNT2PROTEIN"/>
</dbReference>
<reference evidence="12" key="1">
    <citation type="submission" date="2019-08" db="EMBL/GenBank/DDBJ databases">
        <title>The improved chromosome-level genome for the pearl oyster Pinctada fucata martensii using PacBio sequencing and Hi-C.</title>
        <authorList>
            <person name="Zheng Z."/>
        </authorList>
    </citation>
    <scope>NUCLEOTIDE SEQUENCE</scope>
    <source>
        <strain evidence="12">ZZ-2019</strain>
        <tissue evidence="12">Adductor muscle</tissue>
    </source>
</reference>
<evidence type="ECO:0000256" key="3">
    <source>
        <dbReference type="ARBA" id="ARBA00022473"/>
    </source>
</evidence>
<keyword evidence="5" id="KW-0272">Extracellular matrix</keyword>
<keyword evidence="10" id="KW-0449">Lipoprotein</keyword>
<evidence type="ECO:0000256" key="8">
    <source>
        <dbReference type="ARBA" id="ARBA00023157"/>
    </source>
</evidence>
<sequence>MSSACNQRGQVVGAPSSLKRFGQDPSWKNVPWLDSDVPRLPSYGIYISQLIRFISQLPLHAIGAGVLCDNIPGLVGKQRRLCRMNPGVMVSLSEGVKDGIKECQSQFRGNRWNCSTLDRDSSVFGKVMLKGSREAAFVYAISSAGVVHAITRACSKGELLQCGCDPTKDGKSRDRFGWFEWGGCSDNVRWGSHFSRMFIDAKERRVRDARALMNLQNNRAGRRAVRKNMKLSCKCHGVSGACTIRTCWLAMQNFRHVGDYIKRKYNGATQVMMNQEGTGLIVANRNYKRPTRKDLVYLETSPDYCLNDLSIESSDFQEFEPQKM</sequence>
<keyword evidence="8" id="KW-1015">Disulfide bond</keyword>
<accession>A0AA88YL13</accession>
<dbReference type="AlphaFoldDB" id="A0AA88YL13"/>
<dbReference type="GO" id="GO:0030182">
    <property type="term" value="P:neuron differentiation"/>
    <property type="evidence" value="ECO:0007669"/>
    <property type="project" value="TreeGrafter"/>
</dbReference>